<evidence type="ECO:0000313" key="5">
    <source>
        <dbReference type="Proteomes" id="UP000321393"/>
    </source>
</evidence>
<keyword evidence="3" id="KW-0346">Stress response</keyword>
<evidence type="ECO:0000313" key="4">
    <source>
        <dbReference type="EMBL" id="TYK20939.1"/>
    </source>
</evidence>
<dbReference type="OrthoDB" id="434160at2759"/>
<keyword evidence="1" id="KW-0547">Nucleotide-binding</keyword>
<dbReference type="GO" id="GO:0140662">
    <property type="term" value="F:ATP-dependent protein folding chaperone"/>
    <property type="evidence" value="ECO:0007669"/>
    <property type="project" value="InterPro"/>
</dbReference>
<gene>
    <name evidence="4" type="ORF">E5676_scaffold284G00870</name>
    <name evidence="3" type="ORF">E6C27_scaffold67G00620</name>
</gene>
<dbReference type="Proteomes" id="UP000321947">
    <property type="component" value="Unassembled WGS sequence"/>
</dbReference>
<evidence type="ECO:0000256" key="1">
    <source>
        <dbReference type="ARBA" id="ARBA00022741"/>
    </source>
</evidence>
<dbReference type="SUPFAM" id="SSF53067">
    <property type="entry name" value="Actin-like ATPase domain"/>
    <property type="match status" value="1"/>
</dbReference>
<dbReference type="GO" id="GO:0005524">
    <property type="term" value="F:ATP binding"/>
    <property type="evidence" value="ECO:0007669"/>
    <property type="project" value="UniProtKB-KW"/>
</dbReference>
<dbReference type="STRING" id="1194695.A0A5A7TI42"/>
<dbReference type="EMBL" id="SSTD01006073">
    <property type="protein sequence ID" value="TYK20939.1"/>
    <property type="molecule type" value="Genomic_DNA"/>
</dbReference>
<dbReference type="InterPro" id="IPR029047">
    <property type="entry name" value="HSP70_peptide-bd_sf"/>
</dbReference>
<dbReference type="FunFam" id="3.30.30.30:FF:000002">
    <property type="entry name" value="Heat shock 70 kDa protein 4"/>
    <property type="match status" value="1"/>
</dbReference>
<dbReference type="SUPFAM" id="SSF100920">
    <property type="entry name" value="Heat shock protein 70kD (HSP70), peptide-binding domain"/>
    <property type="match status" value="1"/>
</dbReference>
<sequence length="339" mass="37529">MSVIVICFGQKQRFLGSTAAASATLNPRSTISQVKILIGRNFSEPGIDLKMFPFKTSGALDGSILVHVKYLGETHTFTPVQIMGIFAETILECCCYCWFKPLRLMHDCTATALSYGIYKTDFSNTGPISVAFVDIGHCDTQVQDSFPFSIGFSSDADPISLGLNNVLFPKGQHIPNTKVLSFLRNSLFHLEAVYSNPDELPPGMSSKIDCFTIGPFQGSNNSNSRVKVRVRLNMNGIITVESATTIEDTIDQQIPRRDVTHSNIEKMEIDFVDSFHSEVLKTFLSVLKKLYMHQKYGFAYLWRGEAQMKRCGRGARLPPGTVGAKAPKARALLFGLGYN</sequence>
<dbReference type="PANTHER" id="PTHR45639">
    <property type="entry name" value="HSC70CB, ISOFORM G-RELATED"/>
    <property type="match status" value="1"/>
</dbReference>
<dbReference type="EMBL" id="SSTE01016227">
    <property type="protein sequence ID" value="KAA0041726.1"/>
    <property type="molecule type" value="Genomic_DNA"/>
</dbReference>
<dbReference type="GO" id="GO:0005634">
    <property type="term" value="C:nucleus"/>
    <property type="evidence" value="ECO:0007669"/>
    <property type="project" value="TreeGrafter"/>
</dbReference>
<evidence type="ECO:0000313" key="3">
    <source>
        <dbReference type="EMBL" id="KAA0041726.1"/>
    </source>
</evidence>
<comment type="caution">
    <text evidence="3">The sequence shown here is derived from an EMBL/GenBank/DDBJ whole genome shotgun (WGS) entry which is preliminary data.</text>
</comment>
<dbReference type="InterPro" id="IPR013126">
    <property type="entry name" value="Hsp_70_fam"/>
</dbReference>
<dbReference type="PANTHER" id="PTHR45639:SF10">
    <property type="entry name" value="HEAT SHOCK 70 KDA PROTEIN 16 ISOFORM X1"/>
    <property type="match status" value="1"/>
</dbReference>
<evidence type="ECO:0000256" key="2">
    <source>
        <dbReference type="ARBA" id="ARBA00022840"/>
    </source>
</evidence>
<accession>A0A5A7TI42</accession>
<dbReference type="Pfam" id="PF00012">
    <property type="entry name" value="HSP70"/>
    <property type="match status" value="2"/>
</dbReference>
<dbReference type="Proteomes" id="UP000321393">
    <property type="component" value="Unassembled WGS sequence"/>
</dbReference>
<dbReference type="AlphaFoldDB" id="A0A5A7TI42"/>
<reference evidence="5 6" key="1">
    <citation type="submission" date="2019-08" db="EMBL/GenBank/DDBJ databases">
        <title>Draft genome sequences of two oriental melons (Cucumis melo L. var makuwa).</title>
        <authorList>
            <person name="Kwon S.-Y."/>
        </authorList>
    </citation>
    <scope>NUCLEOTIDE SEQUENCE [LARGE SCALE GENOMIC DNA]</scope>
    <source>
        <strain evidence="6">cv. Chang Bougi</strain>
        <strain evidence="5">cv. SW 3</strain>
        <tissue evidence="3">Leaf</tissue>
    </source>
</reference>
<proteinExistence type="predicted"/>
<organism evidence="3 5">
    <name type="scientific">Cucumis melo var. makuwa</name>
    <name type="common">Oriental melon</name>
    <dbReference type="NCBI Taxonomy" id="1194695"/>
    <lineage>
        <taxon>Eukaryota</taxon>
        <taxon>Viridiplantae</taxon>
        <taxon>Streptophyta</taxon>
        <taxon>Embryophyta</taxon>
        <taxon>Tracheophyta</taxon>
        <taxon>Spermatophyta</taxon>
        <taxon>Magnoliopsida</taxon>
        <taxon>eudicotyledons</taxon>
        <taxon>Gunneridae</taxon>
        <taxon>Pentapetalae</taxon>
        <taxon>rosids</taxon>
        <taxon>fabids</taxon>
        <taxon>Cucurbitales</taxon>
        <taxon>Cucurbitaceae</taxon>
        <taxon>Benincaseae</taxon>
        <taxon>Cucumis</taxon>
    </lineage>
</organism>
<dbReference type="Gene3D" id="2.60.34.10">
    <property type="entry name" value="Substrate Binding Domain Of DNAk, Chain A, domain 1"/>
    <property type="match status" value="1"/>
</dbReference>
<protein>
    <submittedName>
        <fullName evidence="3">Heat shock 70 kDa protein 16-like</fullName>
    </submittedName>
</protein>
<dbReference type="GO" id="GO:0005829">
    <property type="term" value="C:cytosol"/>
    <property type="evidence" value="ECO:0007669"/>
    <property type="project" value="TreeGrafter"/>
</dbReference>
<evidence type="ECO:0000313" key="6">
    <source>
        <dbReference type="Proteomes" id="UP000321947"/>
    </source>
</evidence>
<dbReference type="Gene3D" id="3.30.30.30">
    <property type="match status" value="1"/>
</dbReference>
<keyword evidence="2" id="KW-0067">ATP-binding</keyword>
<dbReference type="InterPro" id="IPR043129">
    <property type="entry name" value="ATPase_NBD"/>
</dbReference>
<name>A0A5A7TI42_CUCMM</name>